<name>A0A0C9Y523_9AGAM</name>
<reference evidence="2" key="2">
    <citation type="submission" date="2015-01" db="EMBL/GenBank/DDBJ databases">
        <title>Evolutionary Origins and Diversification of the Mycorrhizal Mutualists.</title>
        <authorList>
            <consortium name="DOE Joint Genome Institute"/>
            <consortium name="Mycorrhizal Genomics Consortium"/>
            <person name="Kohler A."/>
            <person name="Kuo A."/>
            <person name="Nagy L.G."/>
            <person name="Floudas D."/>
            <person name="Copeland A."/>
            <person name="Barry K.W."/>
            <person name="Cichocki N."/>
            <person name="Veneault-Fourrey C."/>
            <person name="LaButti K."/>
            <person name="Lindquist E.A."/>
            <person name="Lipzen A."/>
            <person name="Lundell T."/>
            <person name="Morin E."/>
            <person name="Murat C."/>
            <person name="Riley R."/>
            <person name="Ohm R."/>
            <person name="Sun H."/>
            <person name="Tunlid A."/>
            <person name="Henrissat B."/>
            <person name="Grigoriev I.V."/>
            <person name="Hibbett D.S."/>
            <person name="Martin F."/>
        </authorList>
    </citation>
    <scope>NUCLEOTIDE SEQUENCE [LARGE SCALE GENOMIC DNA]</scope>
    <source>
        <strain evidence="2">441</strain>
    </source>
</reference>
<reference evidence="1 2" key="1">
    <citation type="submission" date="2014-04" db="EMBL/GenBank/DDBJ databases">
        <authorList>
            <consortium name="DOE Joint Genome Institute"/>
            <person name="Kuo A."/>
            <person name="Kohler A."/>
            <person name="Costa M.D."/>
            <person name="Nagy L.G."/>
            <person name="Floudas D."/>
            <person name="Copeland A."/>
            <person name="Barry K.W."/>
            <person name="Cichocki N."/>
            <person name="Veneault-Fourrey C."/>
            <person name="LaButti K."/>
            <person name="Lindquist E.A."/>
            <person name="Lipzen A."/>
            <person name="Lundell T."/>
            <person name="Morin E."/>
            <person name="Murat C."/>
            <person name="Sun H."/>
            <person name="Tunlid A."/>
            <person name="Henrissat B."/>
            <person name="Grigoriev I.V."/>
            <person name="Hibbett D.S."/>
            <person name="Martin F."/>
            <person name="Nordberg H.P."/>
            <person name="Cantor M.N."/>
            <person name="Hua S.X."/>
        </authorList>
    </citation>
    <scope>NUCLEOTIDE SEQUENCE [LARGE SCALE GENOMIC DNA]</scope>
    <source>
        <strain evidence="1 2">441</strain>
    </source>
</reference>
<keyword evidence="2" id="KW-1185">Reference proteome</keyword>
<feature type="non-terminal residue" evidence="1">
    <location>
        <position position="1"/>
    </location>
</feature>
<accession>A0A0C9Y523</accession>
<dbReference type="AlphaFoldDB" id="A0A0C9Y523"/>
<dbReference type="Proteomes" id="UP000054018">
    <property type="component" value="Unassembled WGS sequence"/>
</dbReference>
<organism evidence="1 2">
    <name type="scientific">Pisolithus microcarpus 441</name>
    <dbReference type="NCBI Taxonomy" id="765257"/>
    <lineage>
        <taxon>Eukaryota</taxon>
        <taxon>Fungi</taxon>
        <taxon>Dikarya</taxon>
        <taxon>Basidiomycota</taxon>
        <taxon>Agaricomycotina</taxon>
        <taxon>Agaricomycetes</taxon>
        <taxon>Agaricomycetidae</taxon>
        <taxon>Boletales</taxon>
        <taxon>Sclerodermatineae</taxon>
        <taxon>Pisolithaceae</taxon>
        <taxon>Pisolithus</taxon>
    </lineage>
</organism>
<feature type="non-terminal residue" evidence="1">
    <location>
        <position position="217"/>
    </location>
</feature>
<evidence type="ECO:0000313" key="1">
    <source>
        <dbReference type="EMBL" id="KIK12106.1"/>
    </source>
</evidence>
<dbReference type="OrthoDB" id="2677451at2759"/>
<dbReference type="EMBL" id="KN834116">
    <property type="protein sequence ID" value="KIK12106.1"/>
    <property type="molecule type" value="Genomic_DNA"/>
</dbReference>
<dbReference type="STRING" id="765257.A0A0C9Y523"/>
<sequence length="217" mass="24048">TCISVSVPLNTGVVGGTVSCVQLCFALDVDFKDFFSRVCAKMDLDPKVAELGYKYHTDRVHDPPHQLSDSEQLSEAFEHGHQLMKWACGRQVILEIHNLLPVTVEAHAGEMMLLTCPTCTGALGGTQLSTVMSFASEFHKLKERLSCAQHAGKYCYVTPTGDHDALDIYKLTSWVKSIFLGNATYEQPPEMSTFDHMPKRWCMSSSTSNVPAIHVHL</sequence>
<evidence type="ECO:0000313" key="2">
    <source>
        <dbReference type="Proteomes" id="UP000054018"/>
    </source>
</evidence>
<protein>
    <submittedName>
        <fullName evidence="1">Uncharacterized protein</fullName>
    </submittedName>
</protein>
<gene>
    <name evidence="1" type="ORF">PISMIDRAFT_45780</name>
</gene>
<proteinExistence type="predicted"/>
<dbReference type="HOGENOM" id="CLU_1274942_0_0_1"/>